<feature type="coiled-coil region" evidence="1">
    <location>
        <begin position="3"/>
        <end position="33"/>
    </location>
</feature>
<evidence type="ECO:0000256" key="2">
    <source>
        <dbReference type="SAM" id="MobiDB-lite"/>
    </source>
</evidence>
<organism evidence="3 4">
    <name type="scientific">Mycena metata</name>
    <dbReference type="NCBI Taxonomy" id="1033252"/>
    <lineage>
        <taxon>Eukaryota</taxon>
        <taxon>Fungi</taxon>
        <taxon>Dikarya</taxon>
        <taxon>Basidiomycota</taxon>
        <taxon>Agaricomycotina</taxon>
        <taxon>Agaricomycetes</taxon>
        <taxon>Agaricomycetidae</taxon>
        <taxon>Agaricales</taxon>
        <taxon>Marasmiineae</taxon>
        <taxon>Mycenaceae</taxon>
        <taxon>Mycena</taxon>
    </lineage>
</organism>
<dbReference type="Proteomes" id="UP001215598">
    <property type="component" value="Unassembled WGS sequence"/>
</dbReference>
<dbReference type="Gene3D" id="1.20.5.300">
    <property type="match status" value="1"/>
</dbReference>
<comment type="caution">
    <text evidence="3">The sequence shown here is derived from an EMBL/GenBank/DDBJ whole genome shotgun (WGS) entry which is preliminary data.</text>
</comment>
<sequence length="838" mass="93443">MEQADLRELVAELENKEQTIRELYQQADVTTRLTTTVEGILYSEIQALKETVVQQTTQVSEEIDRQSMRLQELSTALSTEQADLRELGAELENKEQTIRGLHEQTDQTTRTGGILRSEIQALKETISSLEEEIEPERVKPDIPVVVFEDKSTSATESNEPISTAVLYCPEDLAGISVKSEIQLEDIKSLEAELPDGGAASSVHSPHSTVIMQTHGLGGPIAAMLSPETEALVIFGSILDDWVLAEGKLLSDASNFIPKMVKGRKKIGSWDTSDSSEDVEDSATPNTEMFEDAMEVFEDALDSESRGDAESTDSSSTDSDPEDLDLGTGVFCLRGGASTSDVRYSPWLSPVHNLDIHLTIQTSSGVPHNVKILSKIQFTTQSKYLDPERLGYRYQIISRTELSVVPKTKTILPDRSHSSVGFLVHGQYISRCEEMPAQVQVGKLVLQEALVKTWQLRIKMIEYMRQIKNWSCCSHPFSQITPKWIVECEPGHEFKNNDDCYEELNFSYMSTSSKPHEQHPLKVEFSAGINVGDLNNTRNTDLPPVAFITRNQTMLWLPNGSLKSKGIGIIVLTSAYISEIQTIDELYLLEYQTVQLNRDSIITYYLYKTEVPPTDRALPSQPGNPLALAIGVLPDTAEPGFLKQILNRVTKSLKVQREGPLAANIETLPQHEFTSQGWDATRNEWRMPIYPSLSHCLRQAVKNSTLRTWNLKVVGLEPDIVTKGKQRDPDKDVNTALEEPKAALPFVGNSDKVDIVHDEFGKLWLDLDGKVMCARNCKGIHLRLSSNAMFKPKSRLEPLADCIHYPHGIATPWVSHSPQNKRLSTSALFFILGGLLEVA</sequence>
<evidence type="ECO:0000256" key="1">
    <source>
        <dbReference type="SAM" id="Coils"/>
    </source>
</evidence>
<feature type="coiled-coil region" evidence="1">
    <location>
        <begin position="70"/>
        <end position="139"/>
    </location>
</feature>
<feature type="region of interest" description="Disordered" evidence="2">
    <location>
        <begin position="266"/>
        <end position="285"/>
    </location>
</feature>
<name>A0AAD7HL68_9AGAR</name>
<proteinExistence type="predicted"/>
<evidence type="ECO:0000313" key="4">
    <source>
        <dbReference type="Proteomes" id="UP001215598"/>
    </source>
</evidence>
<keyword evidence="1" id="KW-0175">Coiled coil</keyword>
<evidence type="ECO:0000313" key="3">
    <source>
        <dbReference type="EMBL" id="KAJ7723159.1"/>
    </source>
</evidence>
<accession>A0AAD7HL68</accession>
<keyword evidence="4" id="KW-1185">Reference proteome</keyword>
<protein>
    <submittedName>
        <fullName evidence="3">Uncharacterized protein</fullName>
    </submittedName>
</protein>
<dbReference type="AlphaFoldDB" id="A0AAD7HL68"/>
<reference evidence="3" key="1">
    <citation type="submission" date="2023-03" db="EMBL/GenBank/DDBJ databases">
        <title>Massive genome expansion in bonnet fungi (Mycena s.s.) driven by repeated elements and novel gene families across ecological guilds.</title>
        <authorList>
            <consortium name="Lawrence Berkeley National Laboratory"/>
            <person name="Harder C.B."/>
            <person name="Miyauchi S."/>
            <person name="Viragh M."/>
            <person name="Kuo A."/>
            <person name="Thoen E."/>
            <person name="Andreopoulos B."/>
            <person name="Lu D."/>
            <person name="Skrede I."/>
            <person name="Drula E."/>
            <person name="Henrissat B."/>
            <person name="Morin E."/>
            <person name="Kohler A."/>
            <person name="Barry K."/>
            <person name="LaButti K."/>
            <person name="Morin E."/>
            <person name="Salamov A."/>
            <person name="Lipzen A."/>
            <person name="Mereny Z."/>
            <person name="Hegedus B."/>
            <person name="Baldrian P."/>
            <person name="Stursova M."/>
            <person name="Weitz H."/>
            <person name="Taylor A."/>
            <person name="Grigoriev I.V."/>
            <person name="Nagy L.G."/>
            <person name="Martin F."/>
            <person name="Kauserud H."/>
        </authorList>
    </citation>
    <scope>NUCLEOTIDE SEQUENCE</scope>
    <source>
        <strain evidence="3">CBHHK182m</strain>
    </source>
</reference>
<dbReference type="EMBL" id="JARKIB010000213">
    <property type="protein sequence ID" value="KAJ7723159.1"/>
    <property type="molecule type" value="Genomic_DNA"/>
</dbReference>
<feature type="region of interest" description="Disordered" evidence="2">
    <location>
        <begin position="300"/>
        <end position="323"/>
    </location>
</feature>
<gene>
    <name evidence="3" type="ORF">B0H16DRAFT_1788080</name>
</gene>